<name>A0A2I0ANG6_9ASPA</name>
<reference evidence="2 3" key="1">
    <citation type="journal article" date="2017" name="Nature">
        <title>The Apostasia genome and the evolution of orchids.</title>
        <authorList>
            <person name="Zhang G.Q."/>
            <person name="Liu K.W."/>
            <person name="Li Z."/>
            <person name="Lohaus R."/>
            <person name="Hsiao Y.Y."/>
            <person name="Niu S.C."/>
            <person name="Wang J.Y."/>
            <person name="Lin Y.C."/>
            <person name="Xu Q."/>
            <person name="Chen L.J."/>
            <person name="Yoshida K."/>
            <person name="Fujiwara S."/>
            <person name="Wang Z.W."/>
            <person name="Zhang Y.Q."/>
            <person name="Mitsuda N."/>
            <person name="Wang M."/>
            <person name="Liu G.H."/>
            <person name="Pecoraro L."/>
            <person name="Huang H.X."/>
            <person name="Xiao X.J."/>
            <person name="Lin M."/>
            <person name="Wu X.Y."/>
            <person name="Wu W.L."/>
            <person name="Chen Y.Y."/>
            <person name="Chang S.B."/>
            <person name="Sakamoto S."/>
            <person name="Ohme-Takagi M."/>
            <person name="Yagi M."/>
            <person name="Zeng S.J."/>
            <person name="Shen C.Y."/>
            <person name="Yeh C.M."/>
            <person name="Luo Y.B."/>
            <person name="Tsai W.C."/>
            <person name="Van de Peer Y."/>
            <person name="Liu Z.J."/>
        </authorList>
    </citation>
    <scope>NUCLEOTIDE SEQUENCE [LARGE SCALE GENOMIC DNA]</scope>
    <source>
        <strain evidence="3">cv. Shenzhen</strain>
        <tissue evidence="2">Stem</tissue>
    </source>
</reference>
<evidence type="ECO:0000313" key="3">
    <source>
        <dbReference type="Proteomes" id="UP000236161"/>
    </source>
</evidence>
<organism evidence="2 3">
    <name type="scientific">Apostasia shenzhenica</name>
    <dbReference type="NCBI Taxonomy" id="1088818"/>
    <lineage>
        <taxon>Eukaryota</taxon>
        <taxon>Viridiplantae</taxon>
        <taxon>Streptophyta</taxon>
        <taxon>Embryophyta</taxon>
        <taxon>Tracheophyta</taxon>
        <taxon>Spermatophyta</taxon>
        <taxon>Magnoliopsida</taxon>
        <taxon>Liliopsida</taxon>
        <taxon>Asparagales</taxon>
        <taxon>Orchidaceae</taxon>
        <taxon>Apostasioideae</taxon>
        <taxon>Apostasia</taxon>
    </lineage>
</organism>
<keyword evidence="3" id="KW-1185">Reference proteome</keyword>
<dbReference type="EMBL" id="KZ451969">
    <property type="protein sequence ID" value="PKA57035.1"/>
    <property type="molecule type" value="Genomic_DNA"/>
</dbReference>
<evidence type="ECO:0000313" key="2">
    <source>
        <dbReference type="EMBL" id="PKA57035.1"/>
    </source>
</evidence>
<gene>
    <name evidence="2" type="ORF">AXF42_Ash002339</name>
</gene>
<proteinExistence type="predicted"/>
<feature type="region of interest" description="Disordered" evidence="1">
    <location>
        <begin position="72"/>
        <end position="121"/>
    </location>
</feature>
<feature type="compositionally biased region" description="Polar residues" evidence="1">
    <location>
        <begin position="74"/>
        <end position="85"/>
    </location>
</feature>
<evidence type="ECO:0000256" key="1">
    <source>
        <dbReference type="SAM" id="MobiDB-lite"/>
    </source>
</evidence>
<feature type="compositionally biased region" description="Basic and acidic residues" evidence="1">
    <location>
        <begin position="88"/>
        <end position="99"/>
    </location>
</feature>
<protein>
    <submittedName>
        <fullName evidence="2">Uncharacterized protein</fullName>
    </submittedName>
</protein>
<sequence>MKDARLDAYRSRPRRRLTLRTDLLFAPPGAKPRQPTFAPYYHQESKSLAGDHQLLTPLPVLQQGCSLLHKNVSRHSPSLRITSTPMEAEDKPSPPERKPSPARSEQNSSLTSSFHQQELQL</sequence>
<dbReference type="Proteomes" id="UP000236161">
    <property type="component" value="Unassembled WGS sequence"/>
</dbReference>
<accession>A0A2I0ANG6</accession>
<feature type="compositionally biased region" description="Polar residues" evidence="1">
    <location>
        <begin position="103"/>
        <end position="121"/>
    </location>
</feature>
<dbReference type="AlphaFoldDB" id="A0A2I0ANG6"/>